<dbReference type="Pfam" id="PF13188">
    <property type="entry name" value="PAS_8"/>
    <property type="match status" value="2"/>
</dbReference>
<dbReference type="SUPFAM" id="SSF55785">
    <property type="entry name" value="PYP-like sensor domain (PAS domain)"/>
    <property type="match status" value="2"/>
</dbReference>
<dbReference type="EMBL" id="RZIJ01000015">
    <property type="protein sequence ID" value="RUQ68066.1"/>
    <property type="molecule type" value="Genomic_DNA"/>
</dbReference>
<reference evidence="9 10" key="1">
    <citation type="submission" date="2018-12" db="EMBL/GenBank/DDBJ databases">
        <authorList>
            <person name="Yang Y."/>
        </authorList>
    </citation>
    <scope>NUCLEOTIDE SEQUENCE [LARGE SCALE GENOMIC DNA]</scope>
    <source>
        <strain evidence="9 10">GSF71</strain>
    </source>
</reference>
<evidence type="ECO:0000256" key="3">
    <source>
        <dbReference type="ARBA" id="ARBA00029447"/>
    </source>
</evidence>
<dbReference type="InterPro" id="IPR004089">
    <property type="entry name" value="MCPsignal_dom"/>
</dbReference>
<dbReference type="InterPro" id="IPR004090">
    <property type="entry name" value="Chemotax_Me-accpt_rcpt"/>
</dbReference>
<dbReference type="GO" id="GO:0004888">
    <property type="term" value="F:transmembrane signaling receptor activity"/>
    <property type="evidence" value="ECO:0007669"/>
    <property type="project" value="InterPro"/>
</dbReference>
<keyword evidence="6" id="KW-0472">Membrane</keyword>
<comment type="similarity">
    <text evidence="3">Belongs to the methyl-accepting chemotaxis (MCP) protein family.</text>
</comment>
<dbReference type="CDD" id="cd11386">
    <property type="entry name" value="MCP_signal"/>
    <property type="match status" value="1"/>
</dbReference>
<sequence length="776" mass="83463">MPTATVHTAPSGPSTSAILGILLSVAGLGGAVVACLTIHRPAWAEFAPLVACVLLAGIGTALLLAAQRKARLHAVAIATESARYTRWVRAMRDVANGEPTDIADFTAEQTAAIREMEARTLEATRLRAALQTCQTNVMVADNELDIIYMNETMLEMLRAAESDLRRDLPDFRTDNLLGRNIDAFHRNPAHQRGMLKRLTGAHRAQVEVGGRIFGLTASPILNARGERLGTVVEWDDRTERLAREREQARIATENVRVRAALDNCQTNVMVADENLDIVYMNRTMVEMLRVAEEEMAKQLPGFRVDTLLGASIDRFHRNPQHQRSMLATLTKRHEAALSIGGRSFVLIVSPVWNDRKERVGTVVEWSDLTAQKAIQEEIGSMVRAASNGDFSVRLDPAGKGDFQRMLVESLNGLCQQVESALEDIGQLFSALAEGDLTQRVRDDYAGLLKVLSNDANTTTERLSDTTRRIIASSSEVAAAADEIANGAVDLAERTEQQASNLEETAAAMEEIASTVKANAENAQQANNLALGARDVALRGGEVVKNAVGAMGQIASSSQRISDIIGVIDEIAFQTNLLALNAAVEAARAGDAGKGFAVVAQEVRTLAQQSSDAAKDIKSLILESGGHVRQGVDLVNSAGGQLDEIITSIKRVADIVSEIAEASREQTVGIDEINRAISNMDQMTQQNSALVEESAGSSRTLQESATGLLTLVSFFQISDPPVPVLKAVPSAPKAPARVEAPRKMADRGAERPLALTVAGSGKTPARAVKRGTDWSQF</sequence>
<dbReference type="FunFam" id="1.10.287.950:FF:000001">
    <property type="entry name" value="Methyl-accepting chemotaxis sensory transducer"/>
    <property type="match status" value="1"/>
</dbReference>
<dbReference type="Pfam" id="PF00015">
    <property type="entry name" value="MCPsignal"/>
    <property type="match status" value="1"/>
</dbReference>
<comment type="caution">
    <text evidence="9">The sequence shown here is derived from an EMBL/GenBank/DDBJ whole genome shotgun (WGS) entry which is preliminary data.</text>
</comment>
<dbReference type="InterPro" id="IPR035965">
    <property type="entry name" value="PAS-like_dom_sf"/>
</dbReference>
<proteinExistence type="inferred from homology"/>
<dbReference type="GO" id="GO:0007165">
    <property type="term" value="P:signal transduction"/>
    <property type="evidence" value="ECO:0007669"/>
    <property type="project" value="UniProtKB-KW"/>
</dbReference>
<keyword evidence="5" id="KW-0175">Coiled coil</keyword>
<evidence type="ECO:0000256" key="4">
    <source>
        <dbReference type="PROSITE-ProRule" id="PRU00284"/>
    </source>
</evidence>
<dbReference type="PRINTS" id="PR00260">
    <property type="entry name" value="CHEMTRNSDUCR"/>
</dbReference>
<evidence type="ECO:0000256" key="6">
    <source>
        <dbReference type="SAM" id="Phobius"/>
    </source>
</evidence>
<accession>A0A3S0WKI2</accession>
<feature type="transmembrane region" description="Helical" evidence="6">
    <location>
        <begin position="46"/>
        <end position="66"/>
    </location>
</feature>
<dbReference type="AlphaFoldDB" id="A0A3S0WKI2"/>
<dbReference type="PROSITE" id="PS50885">
    <property type="entry name" value="HAMP"/>
    <property type="match status" value="1"/>
</dbReference>
<keyword evidence="2" id="KW-0488">Methylation</keyword>
<keyword evidence="4" id="KW-0807">Transducer</keyword>
<organism evidence="9 10">
    <name type="scientific">Azospirillum doebereinerae</name>
    <dbReference type="NCBI Taxonomy" id="92933"/>
    <lineage>
        <taxon>Bacteria</taxon>
        <taxon>Pseudomonadati</taxon>
        <taxon>Pseudomonadota</taxon>
        <taxon>Alphaproteobacteria</taxon>
        <taxon>Rhodospirillales</taxon>
        <taxon>Azospirillaceae</taxon>
        <taxon>Azospirillum</taxon>
    </lineage>
</organism>
<dbReference type="GO" id="GO:0005886">
    <property type="term" value="C:plasma membrane"/>
    <property type="evidence" value="ECO:0007669"/>
    <property type="project" value="TreeGrafter"/>
</dbReference>
<comment type="subcellular location">
    <subcellularLocation>
        <location evidence="1">Membrane</location>
    </subcellularLocation>
</comment>
<evidence type="ECO:0000256" key="1">
    <source>
        <dbReference type="ARBA" id="ARBA00004370"/>
    </source>
</evidence>
<evidence type="ECO:0000259" key="7">
    <source>
        <dbReference type="PROSITE" id="PS50111"/>
    </source>
</evidence>
<dbReference type="OrthoDB" id="354287at2"/>
<dbReference type="SUPFAM" id="SSF58104">
    <property type="entry name" value="Methyl-accepting chemotaxis protein (MCP) signaling domain"/>
    <property type="match status" value="1"/>
</dbReference>
<dbReference type="InterPro" id="IPR051310">
    <property type="entry name" value="MCP_chemotaxis"/>
</dbReference>
<dbReference type="SMART" id="SM00091">
    <property type="entry name" value="PAS"/>
    <property type="match status" value="2"/>
</dbReference>
<keyword evidence="6" id="KW-0812">Transmembrane</keyword>
<evidence type="ECO:0000259" key="8">
    <source>
        <dbReference type="PROSITE" id="PS50885"/>
    </source>
</evidence>
<dbReference type="PANTHER" id="PTHR43531">
    <property type="entry name" value="PROTEIN ICFG"/>
    <property type="match status" value="1"/>
</dbReference>
<dbReference type="InterPro" id="IPR003660">
    <property type="entry name" value="HAMP_dom"/>
</dbReference>
<evidence type="ECO:0000256" key="2">
    <source>
        <dbReference type="ARBA" id="ARBA00022481"/>
    </source>
</evidence>
<dbReference type="FunFam" id="3.30.450.20:FF:000075">
    <property type="entry name" value="Methyl-accepting chemotaxis protein"/>
    <property type="match status" value="2"/>
</dbReference>
<name>A0A3S0WKI2_9PROT</name>
<keyword evidence="10" id="KW-1185">Reference proteome</keyword>
<evidence type="ECO:0000313" key="10">
    <source>
        <dbReference type="Proteomes" id="UP000280346"/>
    </source>
</evidence>
<dbReference type="InterPro" id="IPR000014">
    <property type="entry name" value="PAS"/>
</dbReference>
<feature type="domain" description="HAMP" evidence="8">
    <location>
        <begin position="415"/>
        <end position="467"/>
    </location>
</feature>
<evidence type="ECO:0000313" key="9">
    <source>
        <dbReference type="EMBL" id="RUQ68066.1"/>
    </source>
</evidence>
<protein>
    <submittedName>
        <fullName evidence="9">PAS domain-containing protein</fullName>
    </submittedName>
</protein>
<dbReference type="Proteomes" id="UP000280346">
    <property type="component" value="Unassembled WGS sequence"/>
</dbReference>
<dbReference type="GO" id="GO:0006935">
    <property type="term" value="P:chemotaxis"/>
    <property type="evidence" value="ECO:0007669"/>
    <property type="project" value="InterPro"/>
</dbReference>
<dbReference type="PANTHER" id="PTHR43531:SF14">
    <property type="entry name" value="METHYL-ACCEPTING CHEMOTAXIS PROTEIN I-RELATED"/>
    <property type="match status" value="1"/>
</dbReference>
<gene>
    <name evidence="9" type="ORF">EJ913_18260</name>
</gene>
<feature type="coiled-coil region" evidence="5">
    <location>
        <begin position="484"/>
        <end position="525"/>
    </location>
</feature>
<feature type="domain" description="Methyl-accepting transducer" evidence="7">
    <location>
        <begin position="472"/>
        <end position="701"/>
    </location>
</feature>
<dbReference type="SMART" id="SM00283">
    <property type="entry name" value="MA"/>
    <property type="match status" value="1"/>
</dbReference>
<dbReference type="Gene3D" id="3.30.450.20">
    <property type="entry name" value="PAS domain"/>
    <property type="match status" value="2"/>
</dbReference>
<dbReference type="Gene3D" id="1.10.287.950">
    <property type="entry name" value="Methyl-accepting chemotaxis protein"/>
    <property type="match status" value="1"/>
</dbReference>
<dbReference type="RefSeq" id="WP_127000480.1">
    <property type="nucleotide sequence ID" value="NZ_JBNPXW010000013.1"/>
</dbReference>
<feature type="transmembrane region" description="Helical" evidence="6">
    <location>
        <begin position="17"/>
        <end position="39"/>
    </location>
</feature>
<keyword evidence="6" id="KW-1133">Transmembrane helix</keyword>
<dbReference type="PROSITE" id="PS50111">
    <property type="entry name" value="CHEMOTAXIS_TRANSDUC_2"/>
    <property type="match status" value="1"/>
</dbReference>
<evidence type="ECO:0000256" key="5">
    <source>
        <dbReference type="SAM" id="Coils"/>
    </source>
</evidence>